<dbReference type="EMBL" id="JABTEG010000003">
    <property type="protein sequence ID" value="KAG4305471.1"/>
    <property type="molecule type" value="Genomic_DNA"/>
</dbReference>
<comment type="caution">
    <text evidence="1">The sequence shown here is derived from an EMBL/GenBank/DDBJ whole genome shotgun (WGS) entry which is preliminary data.</text>
</comment>
<keyword evidence="2" id="KW-1185">Reference proteome</keyword>
<evidence type="ECO:0000313" key="1">
    <source>
        <dbReference type="EMBL" id="KAG4305471.1"/>
    </source>
</evidence>
<dbReference type="Proteomes" id="UP000768646">
    <property type="component" value="Unassembled WGS sequence"/>
</dbReference>
<evidence type="ECO:0000313" key="2">
    <source>
        <dbReference type="Proteomes" id="UP000768646"/>
    </source>
</evidence>
<proteinExistence type="predicted"/>
<protein>
    <submittedName>
        <fullName evidence="1">Uncharacterized protein</fullName>
    </submittedName>
</protein>
<sequence>MGILPFNLVQEEIFKKVCSSRHTSDCLGQNVSRGSKINLDEEKKALEIEEQQLRAHLVELKAERKILLKENVFELFFHKICII</sequence>
<gene>
    <name evidence="1" type="ORF">PORY_001027</name>
</gene>
<organism evidence="1 2">
    <name type="scientific">Pneumocystis oryctolagi</name>
    <dbReference type="NCBI Taxonomy" id="42067"/>
    <lineage>
        <taxon>Eukaryota</taxon>
        <taxon>Fungi</taxon>
        <taxon>Dikarya</taxon>
        <taxon>Ascomycota</taxon>
        <taxon>Taphrinomycotina</taxon>
        <taxon>Pneumocystomycetes</taxon>
        <taxon>Pneumocystaceae</taxon>
        <taxon>Pneumocystis</taxon>
    </lineage>
</organism>
<feature type="non-terminal residue" evidence="1">
    <location>
        <position position="83"/>
    </location>
</feature>
<reference evidence="1 2" key="1">
    <citation type="journal article" date="2021" name="Commun. Biol.">
        <title>Genomic insights into the host specific adaptation of the Pneumocystis genus.</title>
        <authorList>
            <person name="Cisse O.H."/>
            <person name="Ma L."/>
            <person name="Dekker J.P."/>
            <person name="Khil P.P."/>
            <person name="Youn J.-H."/>
            <person name="Brenchley J.M."/>
            <person name="Blair R."/>
            <person name="Pahar B."/>
            <person name="Chabe M."/>
            <person name="Van Rompay K.K.A."/>
            <person name="Keesler R."/>
            <person name="Sukura A."/>
            <person name="Hirsch V."/>
            <person name="Kutty G."/>
            <person name="Liu Y."/>
            <person name="Peng L."/>
            <person name="Chen J."/>
            <person name="Song J."/>
            <person name="Weissenbacher-Lang C."/>
            <person name="Xu J."/>
            <person name="Upham N.S."/>
            <person name="Stajich J.E."/>
            <person name="Cuomo C.A."/>
            <person name="Cushion M.T."/>
            <person name="Kovacs J.A."/>
        </authorList>
    </citation>
    <scope>NUCLEOTIDE SEQUENCE [LARGE SCALE GENOMIC DNA]</scope>
    <source>
        <strain evidence="1 2">RABM</strain>
    </source>
</reference>
<name>A0ACB7CD32_9ASCO</name>
<accession>A0ACB7CD32</accession>